<dbReference type="AlphaFoldDB" id="A0A9N9VVE1"/>
<feature type="compositionally biased region" description="Basic and acidic residues" evidence="1">
    <location>
        <begin position="67"/>
        <end position="78"/>
    </location>
</feature>
<reference evidence="2" key="1">
    <citation type="submission" date="2021-10" db="EMBL/GenBank/DDBJ databases">
        <authorList>
            <person name="Piombo E."/>
        </authorList>
    </citation>
    <scope>NUCLEOTIDE SEQUENCE</scope>
</reference>
<evidence type="ECO:0000313" key="3">
    <source>
        <dbReference type="Proteomes" id="UP000696573"/>
    </source>
</evidence>
<evidence type="ECO:0000256" key="1">
    <source>
        <dbReference type="SAM" id="MobiDB-lite"/>
    </source>
</evidence>
<dbReference type="OrthoDB" id="3596450at2759"/>
<accession>A0A9N9VVE1</accession>
<comment type="caution">
    <text evidence="2">The sequence shown here is derived from an EMBL/GenBank/DDBJ whole genome shotgun (WGS) entry which is preliminary data.</text>
</comment>
<name>A0A9N9VVE1_9HYPO</name>
<organism evidence="2 3">
    <name type="scientific">Clonostachys rhizophaga</name>
    <dbReference type="NCBI Taxonomy" id="160324"/>
    <lineage>
        <taxon>Eukaryota</taxon>
        <taxon>Fungi</taxon>
        <taxon>Dikarya</taxon>
        <taxon>Ascomycota</taxon>
        <taxon>Pezizomycotina</taxon>
        <taxon>Sordariomycetes</taxon>
        <taxon>Hypocreomycetidae</taxon>
        <taxon>Hypocreales</taxon>
        <taxon>Bionectriaceae</taxon>
        <taxon>Clonostachys</taxon>
    </lineage>
</organism>
<protein>
    <submittedName>
        <fullName evidence="2">Uncharacterized protein</fullName>
    </submittedName>
</protein>
<evidence type="ECO:0000313" key="2">
    <source>
        <dbReference type="EMBL" id="CAH0034673.1"/>
    </source>
</evidence>
<dbReference type="EMBL" id="CABFNQ020000750">
    <property type="protein sequence ID" value="CAH0034673.1"/>
    <property type="molecule type" value="Genomic_DNA"/>
</dbReference>
<keyword evidence="3" id="KW-1185">Reference proteome</keyword>
<dbReference type="Proteomes" id="UP000696573">
    <property type="component" value="Unassembled WGS sequence"/>
</dbReference>
<feature type="region of interest" description="Disordered" evidence="1">
    <location>
        <begin position="67"/>
        <end position="86"/>
    </location>
</feature>
<sequence>FEATKPRRELIRVSAQGLTDAVLSGAFILECCDDTPRIHYYSLFNDDVEGLRQTFLRSMLIDKPTMAEEPRVRRDADGKPSYTPYPKLYTKPQKSQSWTKANRFLSSWDVSLRTACRESRAVLLCHLGDTKRRWVHTGSATCPPHNAVVATYNQDQRICIDMCRRDIICLRFAPEDLHICATLQWDILLTRLPFFCLPKYSGINIAFEFHDSWDDGLENSYSSMLDHLYEPSLRGLVLRACWAWNSTYIPRWTRIWLIDRGGRLLAKYRLERSGRKSDFSYRADVPDRHKMDGEIFIDGKTKYVECYMWDYPKEYCFITRRSDVPISRFIFHVEVG</sequence>
<proteinExistence type="predicted"/>
<gene>
    <name evidence="2" type="ORF">CRHIZ90672A_00009381</name>
</gene>
<feature type="non-terminal residue" evidence="2">
    <location>
        <position position="1"/>
    </location>
</feature>